<evidence type="ECO:0000313" key="6">
    <source>
        <dbReference type="Proteomes" id="UP000030153"/>
    </source>
</evidence>
<dbReference type="AlphaFoldDB" id="A0A0A2UUQ1"/>
<dbReference type="Pfam" id="PF00149">
    <property type="entry name" value="Metallophos"/>
    <property type="match status" value="1"/>
</dbReference>
<dbReference type="InterPro" id="IPR006179">
    <property type="entry name" value="5_nucleotidase/apyrase"/>
</dbReference>
<feature type="domain" description="5'-Nucleotidase C-terminal" evidence="4">
    <location>
        <begin position="304"/>
        <end position="427"/>
    </location>
</feature>
<dbReference type="InterPro" id="IPR029052">
    <property type="entry name" value="Metallo-depent_PP-like"/>
</dbReference>
<organism evidence="5 6">
    <name type="scientific">Pontibacillus chungwhensis BH030062</name>
    <dbReference type="NCBI Taxonomy" id="1385513"/>
    <lineage>
        <taxon>Bacteria</taxon>
        <taxon>Bacillati</taxon>
        <taxon>Bacillota</taxon>
        <taxon>Bacilli</taxon>
        <taxon>Bacillales</taxon>
        <taxon>Bacillaceae</taxon>
        <taxon>Pontibacillus</taxon>
    </lineage>
</organism>
<keyword evidence="1" id="KW-0732">Signal</keyword>
<keyword evidence="6" id="KW-1185">Reference proteome</keyword>
<gene>
    <name evidence="5" type="ORF">N780_18670</name>
</gene>
<protein>
    <submittedName>
        <fullName evidence="5">Metallophosphoesterase</fullName>
    </submittedName>
</protein>
<dbReference type="InterPro" id="IPR008334">
    <property type="entry name" value="5'-Nucleotdase_C"/>
</dbReference>
<dbReference type="STRING" id="1385513.N780_18670"/>
<accession>A0A0A2UUQ1</accession>
<dbReference type="RefSeq" id="WP_036782555.1">
    <property type="nucleotide sequence ID" value="NZ_AVBG01000005.1"/>
</dbReference>
<dbReference type="PRINTS" id="PR01607">
    <property type="entry name" value="APYRASEFAMLY"/>
</dbReference>
<dbReference type="Pfam" id="PF02872">
    <property type="entry name" value="5_nucleotid_C"/>
    <property type="match status" value="1"/>
</dbReference>
<dbReference type="PIRSF" id="PIRSF036361">
    <property type="entry name" value="YunD"/>
    <property type="match status" value="1"/>
</dbReference>
<dbReference type="PANTHER" id="PTHR11575:SF23">
    <property type="entry name" value="5-NUCLEOTIDASE FAMILY PROTEIN"/>
    <property type="match status" value="1"/>
</dbReference>
<dbReference type="InterPro" id="IPR004843">
    <property type="entry name" value="Calcineurin-like_PHP"/>
</dbReference>
<evidence type="ECO:0000256" key="1">
    <source>
        <dbReference type="ARBA" id="ARBA00022729"/>
    </source>
</evidence>
<evidence type="ECO:0000313" key="5">
    <source>
        <dbReference type="EMBL" id="KGP91654.1"/>
    </source>
</evidence>
<dbReference type="GO" id="GO:0030288">
    <property type="term" value="C:outer membrane-bounded periplasmic space"/>
    <property type="evidence" value="ECO:0007669"/>
    <property type="project" value="TreeGrafter"/>
</dbReference>
<dbReference type="CDD" id="cd00845">
    <property type="entry name" value="MPP_UshA_N_like"/>
    <property type="match status" value="1"/>
</dbReference>
<proteinExistence type="inferred from homology"/>
<name>A0A0A2UUQ1_9BACI</name>
<evidence type="ECO:0000256" key="2">
    <source>
        <dbReference type="RuleBase" id="RU362119"/>
    </source>
</evidence>
<dbReference type="SUPFAM" id="SSF56300">
    <property type="entry name" value="Metallo-dependent phosphatases"/>
    <property type="match status" value="1"/>
</dbReference>
<comment type="caution">
    <text evidence="5">The sequence shown here is derived from an EMBL/GenBank/DDBJ whole genome shotgun (WGS) entry which is preliminary data.</text>
</comment>
<keyword evidence="2" id="KW-0547">Nucleotide-binding</keyword>
<dbReference type="GO" id="GO:0008768">
    <property type="term" value="F:UDP-sugar diphosphatase activity"/>
    <property type="evidence" value="ECO:0007669"/>
    <property type="project" value="TreeGrafter"/>
</dbReference>
<dbReference type="GO" id="GO:0009166">
    <property type="term" value="P:nucleotide catabolic process"/>
    <property type="evidence" value="ECO:0007669"/>
    <property type="project" value="InterPro"/>
</dbReference>
<dbReference type="PANTHER" id="PTHR11575">
    <property type="entry name" value="5'-NUCLEOTIDASE-RELATED"/>
    <property type="match status" value="1"/>
</dbReference>
<dbReference type="GO" id="GO:0000166">
    <property type="term" value="F:nucleotide binding"/>
    <property type="evidence" value="ECO:0007669"/>
    <property type="project" value="UniProtKB-KW"/>
</dbReference>
<dbReference type="Gene3D" id="3.60.21.10">
    <property type="match status" value="1"/>
</dbReference>
<keyword evidence="2" id="KW-0378">Hydrolase</keyword>
<dbReference type="OrthoDB" id="9793179at2"/>
<dbReference type="InterPro" id="IPR036907">
    <property type="entry name" value="5'-Nucleotdase_C_sf"/>
</dbReference>
<evidence type="ECO:0000259" key="4">
    <source>
        <dbReference type="Pfam" id="PF02872"/>
    </source>
</evidence>
<feature type="domain" description="Calcineurin-like phosphoesterase" evidence="3">
    <location>
        <begin position="10"/>
        <end position="205"/>
    </location>
</feature>
<evidence type="ECO:0000259" key="3">
    <source>
        <dbReference type="Pfam" id="PF00149"/>
    </source>
</evidence>
<sequence>MTENIYLYYTNDLHSHFENWPRIVGHWKERRHHHEKMKEDMFLLDVGDHVDRFHPISEAMMGKANIDLLNKAGYNWVTLGNNEGITLTQEDLYTLYDEATFDVICANLSTIHSPNPSWLDSYSIQTTSNGTKIAVIGLTAPFYTFYKQMGWEVVSPFDKLDELLEEIEKKADIIVLLSHLGINDDEAIANRYNSVDVIIGGHTHHLFKDGEYINGTLLSAAGKHGMYVGQVAFKWDMANRKLTHKSASAYSLEKQDEDKETEQLVESYSKQASRMLHETVAELSHNQNATWFETSVVMKEFVRTLKDWTGADVAMLNAGVLLEGFPEGPVTRRDIHRKCPHPMNPCKVELRGDQLMEVIRQSHAKRFMELKLKGFGFRGEVIGRMVFDGVDVQSRKAQDGQEYVTKVTIDGEQIDPNRTYTVATADTFTFGRLLPEIANSPKKEYFMPELLRDLLLETLKQMP</sequence>
<dbReference type="GO" id="GO:0008253">
    <property type="term" value="F:5'-nucleotidase activity"/>
    <property type="evidence" value="ECO:0007669"/>
    <property type="project" value="TreeGrafter"/>
</dbReference>
<reference evidence="5 6" key="1">
    <citation type="submission" date="2013-08" db="EMBL/GenBank/DDBJ databases">
        <title>Genome of Pontibacillus chungwhensis.</title>
        <authorList>
            <person name="Wang Q."/>
            <person name="Wang G."/>
        </authorList>
    </citation>
    <scope>NUCLEOTIDE SEQUENCE [LARGE SCALE GENOMIC DNA]</scope>
    <source>
        <strain evidence="5 6">BH030062</strain>
    </source>
</reference>
<dbReference type="Proteomes" id="UP000030153">
    <property type="component" value="Unassembled WGS sequence"/>
</dbReference>
<dbReference type="Gene3D" id="3.90.780.10">
    <property type="entry name" value="5'-Nucleotidase, C-terminal domain"/>
    <property type="match status" value="1"/>
</dbReference>
<dbReference type="eggNOG" id="COG0737">
    <property type="taxonomic scope" value="Bacteria"/>
</dbReference>
<dbReference type="SUPFAM" id="SSF55816">
    <property type="entry name" value="5'-nucleotidase (syn. UDP-sugar hydrolase), C-terminal domain"/>
    <property type="match status" value="1"/>
</dbReference>
<dbReference type="InterPro" id="IPR011240">
    <property type="entry name" value="Pesterase_YunD"/>
</dbReference>
<dbReference type="EMBL" id="AVBG01000005">
    <property type="protein sequence ID" value="KGP91654.1"/>
    <property type="molecule type" value="Genomic_DNA"/>
</dbReference>
<comment type="similarity">
    <text evidence="2">Belongs to the 5'-nucleotidase family.</text>
</comment>